<protein>
    <submittedName>
        <fullName evidence="1">Uncharacterized protein</fullName>
    </submittedName>
</protein>
<dbReference type="EMBL" id="JASBWT010000001">
    <property type="protein sequence ID" value="KAJ9108977.1"/>
    <property type="molecule type" value="Genomic_DNA"/>
</dbReference>
<reference evidence="1" key="1">
    <citation type="submission" date="2023-04" db="EMBL/GenBank/DDBJ databases">
        <title>Draft Genome sequencing of Naganishia species isolated from polar environments using Oxford Nanopore Technology.</title>
        <authorList>
            <person name="Leo P."/>
            <person name="Venkateswaran K."/>
        </authorList>
    </citation>
    <scope>NUCLEOTIDE SEQUENCE</scope>
    <source>
        <strain evidence="1">MNA-CCFEE 5423</strain>
    </source>
</reference>
<gene>
    <name evidence="1" type="ORF">QFC21_000300</name>
</gene>
<keyword evidence="2" id="KW-1185">Reference proteome</keyword>
<comment type="caution">
    <text evidence="1">The sequence shown here is derived from an EMBL/GenBank/DDBJ whole genome shotgun (WGS) entry which is preliminary data.</text>
</comment>
<evidence type="ECO:0000313" key="2">
    <source>
        <dbReference type="Proteomes" id="UP001227268"/>
    </source>
</evidence>
<evidence type="ECO:0000313" key="1">
    <source>
        <dbReference type="EMBL" id="KAJ9108977.1"/>
    </source>
</evidence>
<dbReference type="Proteomes" id="UP001227268">
    <property type="component" value="Unassembled WGS sequence"/>
</dbReference>
<organism evidence="1 2">
    <name type="scientific">Naganishia friedmannii</name>
    <dbReference type="NCBI Taxonomy" id="89922"/>
    <lineage>
        <taxon>Eukaryota</taxon>
        <taxon>Fungi</taxon>
        <taxon>Dikarya</taxon>
        <taxon>Basidiomycota</taxon>
        <taxon>Agaricomycotina</taxon>
        <taxon>Tremellomycetes</taxon>
        <taxon>Filobasidiales</taxon>
        <taxon>Filobasidiaceae</taxon>
        <taxon>Naganishia</taxon>
    </lineage>
</organism>
<accession>A0ACC2WEL0</accession>
<sequence>MPKDLKKRQRGGRSKKKNDTEDQDGQKVESNNTEFQEQDFVPLGDAPKAETSRPAGPSGSQGFANAPQISESEVDPAAPFGFVDPDIKAYFRSVDERLREWEALGLAHGEDAESELEGMSALDFCGFQPMTTLTKLRSLELKLATDQDCALIMERLLHSMGDWGRRVVADSFAGHWNVLIQHRFGSHVCQTLFSLAADTIDREAKGIFPKQHKEQEEHLKQNPQIGTLRTMTQLVKDLSEELIKNISNLLISTFASPAIRTLLLLLSPGRAVPSTKGSSQDDKRVRSKKSAKFRNAQAGQMSSVIVNENEDPSLIGAGKKSERAVPVELQEIRKRILKYLKKRLSPVEWRAMGVENVGGPTIQVLLECDTDEGHSNEAGSILDSLTSGLVAEQASASPSEPKADDFFPSLFRDATGSHLAQTTLTVAPANIFDILWRIYFVGKIGKLSTHPIGNFVVATGVRRLDEEALRNVITELKAVDPSTLIRSAKTSVLQVLVSRSGETGLLRGEISSLLCAAFELQTYLEKKLLVPCALTMNVLKSYQNAVRISKGEEEENAAELEEAPEEPEAQQHGWKPRQPKRQTGGTLDPTMQGALLLQDIIAAGKGLNETVLDSLTSLSAEELLTMAFSPISSHILDAALTSPGVEFKWRRKLLMAFMGHYLELAQDKLGSRVADTIWDKAADGFTREKIARSLIDHHGTLSQSQYGRYFAKKLNLPLLQRRPAEWKEIQLGVIHHFNGSRLQGRGDNAQTQQKADSAETTTKKRKLKTDDETAVIDDLFADVTKEKTSKKSKI</sequence>
<proteinExistence type="predicted"/>
<name>A0ACC2WEL0_9TREE</name>